<evidence type="ECO:0000256" key="10">
    <source>
        <dbReference type="ARBA" id="ARBA00023098"/>
    </source>
</evidence>
<evidence type="ECO:0000313" key="21">
    <source>
        <dbReference type="WBParaSite" id="TCNE_0001262601-mRNA-1"/>
    </source>
</evidence>
<feature type="transmembrane region" description="Helical" evidence="19">
    <location>
        <begin position="89"/>
        <end position="111"/>
    </location>
</feature>
<evidence type="ECO:0000256" key="9">
    <source>
        <dbReference type="ARBA" id="ARBA00022989"/>
    </source>
</evidence>
<keyword evidence="14" id="KW-0012">Acyltransferase</keyword>
<evidence type="ECO:0000256" key="12">
    <source>
        <dbReference type="ARBA" id="ARBA00023209"/>
    </source>
</evidence>
<feature type="transmembrane region" description="Helical" evidence="19">
    <location>
        <begin position="377"/>
        <end position="397"/>
    </location>
</feature>
<keyword evidence="13" id="KW-1208">Phospholipid metabolism</keyword>
<keyword evidence="5" id="KW-0444">Lipid biosynthesis</keyword>
<comment type="similarity">
    <text evidence="4">Belongs to the membrane-bound acyltransferase family.</text>
</comment>
<keyword evidence="9 19" id="KW-1133">Transmembrane helix</keyword>
<evidence type="ECO:0000256" key="5">
    <source>
        <dbReference type="ARBA" id="ARBA00022516"/>
    </source>
</evidence>
<dbReference type="AlphaFoldDB" id="A0A183UVV6"/>
<evidence type="ECO:0000256" key="19">
    <source>
        <dbReference type="SAM" id="Phobius"/>
    </source>
</evidence>
<keyword evidence="6" id="KW-0808">Transferase</keyword>
<keyword evidence="10" id="KW-0443">Lipid metabolism</keyword>
<evidence type="ECO:0000256" key="4">
    <source>
        <dbReference type="ARBA" id="ARBA00010323"/>
    </source>
</evidence>
<dbReference type="InterPro" id="IPR004299">
    <property type="entry name" value="MBOAT_fam"/>
</dbReference>
<accession>A0A183UVV6</accession>
<keyword evidence="11 19" id="KW-0472">Membrane</keyword>
<evidence type="ECO:0000256" key="1">
    <source>
        <dbReference type="ARBA" id="ARBA00004141"/>
    </source>
</evidence>
<keyword evidence="7 19" id="KW-0812">Transmembrane</keyword>
<evidence type="ECO:0000256" key="14">
    <source>
        <dbReference type="ARBA" id="ARBA00023315"/>
    </source>
</evidence>
<dbReference type="GO" id="GO:0016020">
    <property type="term" value="C:membrane"/>
    <property type="evidence" value="ECO:0007669"/>
    <property type="project" value="UniProtKB-SubCell"/>
</dbReference>
<protein>
    <recommendedName>
        <fullName evidence="18">Lysophospholipid acyltransferase 5</fullName>
        <ecNumber evidence="16">2.3.1.23</ecNumber>
        <ecNumber evidence="17">2.3.1.n6</ecNumber>
    </recommendedName>
</protein>
<dbReference type="EC" id="2.3.1.n6" evidence="17"/>
<dbReference type="EC" id="2.3.1.23" evidence="16"/>
<evidence type="ECO:0000256" key="8">
    <source>
        <dbReference type="ARBA" id="ARBA00022824"/>
    </source>
</evidence>
<evidence type="ECO:0000256" key="11">
    <source>
        <dbReference type="ARBA" id="ARBA00023136"/>
    </source>
</evidence>
<evidence type="ECO:0000256" key="17">
    <source>
        <dbReference type="ARBA" id="ARBA00038923"/>
    </source>
</evidence>
<evidence type="ECO:0000256" key="15">
    <source>
        <dbReference type="ARBA" id="ARBA00025707"/>
    </source>
</evidence>
<feature type="transmembrane region" description="Helical" evidence="19">
    <location>
        <begin position="123"/>
        <end position="144"/>
    </location>
</feature>
<evidence type="ECO:0000256" key="16">
    <source>
        <dbReference type="ARBA" id="ARBA00026120"/>
    </source>
</evidence>
<organism evidence="20 21">
    <name type="scientific">Toxocara canis</name>
    <name type="common">Canine roundworm</name>
    <dbReference type="NCBI Taxonomy" id="6265"/>
    <lineage>
        <taxon>Eukaryota</taxon>
        <taxon>Metazoa</taxon>
        <taxon>Ecdysozoa</taxon>
        <taxon>Nematoda</taxon>
        <taxon>Chromadorea</taxon>
        <taxon>Rhabditida</taxon>
        <taxon>Spirurina</taxon>
        <taxon>Ascaridomorpha</taxon>
        <taxon>Ascaridoidea</taxon>
        <taxon>Toxocaridae</taxon>
        <taxon>Toxocara</taxon>
    </lineage>
</organism>
<evidence type="ECO:0000313" key="20">
    <source>
        <dbReference type="Proteomes" id="UP000050794"/>
    </source>
</evidence>
<dbReference type="GO" id="GO:0030258">
    <property type="term" value="P:lipid modification"/>
    <property type="evidence" value="ECO:0007669"/>
    <property type="project" value="TreeGrafter"/>
</dbReference>
<dbReference type="PANTHER" id="PTHR13906:SF14">
    <property type="entry name" value="LYSOPHOSPHOLIPID ACYLTRANSFERASE 5"/>
    <property type="match status" value="1"/>
</dbReference>
<dbReference type="InterPro" id="IPR049941">
    <property type="entry name" value="LPLAT_7/PORCN-like"/>
</dbReference>
<evidence type="ECO:0000256" key="2">
    <source>
        <dbReference type="ARBA" id="ARBA00004240"/>
    </source>
</evidence>
<evidence type="ECO:0000256" key="13">
    <source>
        <dbReference type="ARBA" id="ARBA00023264"/>
    </source>
</evidence>
<evidence type="ECO:0000256" key="6">
    <source>
        <dbReference type="ARBA" id="ARBA00022679"/>
    </source>
</evidence>
<dbReference type="PANTHER" id="PTHR13906">
    <property type="entry name" value="PORCUPINE"/>
    <property type="match status" value="1"/>
</dbReference>
<dbReference type="GO" id="GO:0006656">
    <property type="term" value="P:phosphatidylcholine biosynthetic process"/>
    <property type="evidence" value="ECO:0007669"/>
    <property type="project" value="TreeGrafter"/>
</dbReference>
<dbReference type="Pfam" id="PF03062">
    <property type="entry name" value="MBOAT"/>
    <property type="match status" value="1"/>
</dbReference>
<dbReference type="Proteomes" id="UP000050794">
    <property type="component" value="Unassembled WGS sequence"/>
</dbReference>
<reference evidence="21" key="1">
    <citation type="submission" date="2016-06" db="UniProtKB">
        <authorList>
            <consortium name="WormBaseParasite"/>
        </authorList>
    </citation>
    <scope>IDENTIFICATION</scope>
</reference>
<feature type="transmembrane region" description="Helical" evidence="19">
    <location>
        <begin position="335"/>
        <end position="356"/>
    </location>
</feature>
<comment type="subcellular location">
    <subcellularLocation>
        <location evidence="2">Endoplasmic reticulum</location>
    </subcellularLocation>
    <subcellularLocation>
        <location evidence="1">Membrane</location>
        <topology evidence="1">Multi-pass membrane protein</topology>
    </subcellularLocation>
</comment>
<dbReference type="GO" id="GO:0005783">
    <property type="term" value="C:endoplasmic reticulum"/>
    <property type="evidence" value="ECO:0007669"/>
    <property type="project" value="UniProtKB-SubCell"/>
</dbReference>
<proteinExistence type="inferred from homology"/>
<dbReference type="GO" id="GO:0071617">
    <property type="term" value="F:lysophospholipid acyltransferase activity"/>
    <property type="evidence" value="ECO:0007669"/>
    <property type="project" value="TreeGrafter"/>
</dbReference>
<keyword evidence="8" id="KW-0256">Endoplasmic reticulum</keyword>
<comment type="pathway">
    <text evidence="15">Phospholipid metabolism.</text>
</comment>
<dbReference type="WBParaSite" id="TCNE_0001262601-mRNA-1">
    <property type="protein sequence ID" value="TCNE_0001262601-mRNA-1"/>
    <property type="gene ID" value="TCNE_0001262601"/>
</dbReference>
<keyword evidence="20" id="KW-1185">Reference proteome</keyword>
<keyword evidence="12" id="KW-0594">Phospholipid biosynthesis</keyword>
<evidence type="ECO:0000256" key="7">
    <source>
        <dbReference type="ARBA" id="ARBA00022692"/>
    </source>
</evidence>
<feature type="transmembrane region" description="Helical" evidence="19">
    <location>
        <begin position="409"/>
        <end position="428"/>
    </location>
</feature>
<evidence type="ECO:0000256" key="18">
    <source>
        <dbReference type="ARBA" id="ARBA00039721"/>
    </source>
</evidence>
<name>A0A183UVV6_TOXCA</name>
<dbReference type="GO" id="GO:0047184">
    <property type="term" value="F:1-acylglycerophosphocholine O-acyltransferase activity"/>
    <property type="evidence" value="ECO:0007669"/>
    <property type="project" value="UniProtKB-EC"/>
</dbReference>
<sequence>LCTVLFSGYPLAAIYRTFVYNKAVTVQHLYFVIVGIALYLFNCVLLSTIFQLIINHREGVMLSFTTLFPSNISPRKLSNRYSTLPLSEIAFFLKLNSATVLLIFGLGHLLVGYWFAESDQYDITWTTPFCIMTLRFIGLVMDVYDGQKPKDKLKPDQLKTAIVNPPGLLEIAAYGLFFSGTFVGPQFPLARFRAFVNGEFLENGQVRVSGLMPSLGRFVAGCFYAVIHQWGAMWIPCDYFNTREFFEGAAILAGIGYNGKDENGADRWDGVRDVHILGYEFGMDFQSVIDSFNVGTNTFAKNHIFKRLRWLGNRNISHLVTLAYLAVWHGYHLGYFILFAFEFSCVLAQDQLYGLIRQTPGASEFFAQKWLYPFKVIVGRIIINVAMGTGFLSFGLVKTRIWIKPLLSVYFFGHITAMVVWPIVYALLKRILPRKTKQEEEIAKKWRVSSDRCSATVQI</sequence>
<comment type="pathway">
    <text evidence="3">Lipid metabolism; phospholipid metabolism.</text>
</comment>
<evidence type="ECO:0000256" key="3">
    <source>
        <dbReference type="ARBA" id="ARBA00005074"/>
    </source>
</evidence>
<feature type="transmembrane region" description="Helical" evidence="19">
    <location>
        <begin position="29"/>
        <end position="54"/>
    </location>
</feature>